<dbReference type="Proteomes" id="UP000694701">
    <property type="component" value="Unplaced"/>
</dbReference>
<dbReference type="InterPro" id="IPR046859">
    <property type="entry name" value="RGPA/RALGAPB_N"/>
</dbReference>
<keyword evidence="1" id="KW-0343">GTPase activation</keyword>
<dbReference type="GO" id="GO:0005634">
    <property type="term" value="C:nucleus"/>
    <property type="evidence" value="ECO:0007669"/>
    <property type="project" value="InterPro"/>
</dbReference>
<evidence type="ECO:0000256" key="2">
    <source>
        <dbReference type="ARBA" id="ARBA00022553"/>
    </source>
</evidence>
<dbReference type="SUPFAM" id="SSF111347">
    <property type="entry name" value="Rap/Ran-GAP"/>
    <property type="match status" value="1"/>
</dbReference>
<organism evidence="5 6">
    <name type="scientific">Cyprinus carpio</name>
    <name type="common">Common carp</name>
    <dbReference type="NCBI Taxonomy" id="7962"/>
    <lineage>
        <taxon>Eukaryota</taxon>
        <taxon>Metazoa</taxon>
        <taxon>Chordata</taxon>
        <taxon>Craniata</taxon>
        <taxon>Vertebrata</taxon>
        <taxon>Euteleostomi</taxon>
        <taxon>Actinopterygii</taxon>
        <taxon>Neopterygii</taxon>
        <taxon>Teleostei</taxon>
        <taxon>Ostariophysi</taxon>
        <taxon>Cypriniformes</taxon>
        <taxon>Cyprinidae</taxon>
        <taxon>Cyprininae</taxon>
        <taxon>Cyprinus</taxon>
    </lineage>
</organism>
<feature type="region of interest" description="Disordered" evidence="3">
    <location>
        <begin position="1266"/>
        <end position="1285"/>
    </location>
</feature>
<dbReference type="GO" id="GO:0005096">
    <property type="term" value="F:GTPase activator activity"/>
    <property type="evidence" value="ECO:0007669"/>
    <property type="project" value="UniProtKB-KW"/>
</dbReference>
<dbReference type="Gene3D" id="3.40.50.11210">
    <property type="entry name" value="Rap/Ran-GAP"/>
    <property type="match status" value="1"/>
</dbReference>
<feature type="region of interest" description="Disordered" evidence="3">
    <location>
        <begin position="264"/>
        <end position="293"/>
    </location>
</feature>
<accession>A0A8C2BY19</accession>
<dbReference type="PROSITE" id="PS50085">
    <property type="entry name" value="RAPGAP"/>
    <property type="match status" value="1"/>
</dbReference>
<dbReference type="InterPro" id="IPR000331">
    <property type="entry name" value="Rap/Ran_GAP_dom"/>
</dbReference>
<dbReference type="InterPro" id="IPR035974">
    <property type="entry name" value="Rap/Ran-GAP_sf"/>
</dbReference>
<dbReference type="PANTHER" id="PTHR10063">
    <property type="entry name" value="TUBERIN"/>
    <property type="match status" value="1"/>
</dbReference>
<evidence type="ECO:0000259" key="4">
    <source>
        <dbReference type="PROSITE" id="PS50085"/>
    </source>
</evidence>
<protein>
    <submittedName>
        <fullName evidence="5">Ral GTPase activating protein, alpha subunit 2 (catalytic)</fullName>
    </submittedName>
</protein>
<dbReference type="Ensembl" id="ENSCCRT00020004742.1">
    <property type="protein sequence ID" value="ENSCCRP00020004152.1"/>
    <property type="gene ID" value="ENSCCRG00020001670.1"/>
</dbReference>
<feature type="region of interest" description="Disordered" evidence="3">
    <location>
        <begin position="1305"/>
        <end position="1333"/>
    </location>
</feature>
<evidence type="ECO:0000256" key="1">
    <source>
        <dbReference type="ARBA" id="ARBA00022468"/>
    </source>
</evidence>
<name>A0A8C2BY19_CYPCA</name>
<dbReference type="PANTHER" id="PTHR10063:SF2">
    <property type="entry name" value="RAL GTPASE-ACTIVATING PROTEIN SUBUNIT ALPHA-2"/>
    <property type="match status" value="1"/>
</dbReference>
<feature type="region of interest" description="Disordered" evidence="3">
    <location>
        <begin position="1217"/>
        <end position="1247"/>
    </location>
</feature>
<dbReference type="Pfam" id="PF20412">
    <property type="entry name" value="RALGAPB_N"/>
    <property type="match status" value="1"/>
</dbReference>
<keyword evidence="2" id="KW-0597">Phosphoprotein</keyword>
<reference evidence="5" key="1">
    <citation type="submission" date="2025-08" db="UniProtKB">
        <authorList>
            <consortium name="Ensembl"/>
        </authorList>
    </citation>
    <scope>IDENTIFICATION</scope>
</reference>
<dbReference type="FunFam" id="3.40.50.11210:FF:000001">
    <property type="entry name" value="Ral GTPase-activating protein subunit alpha-1 isoform 1"/>
    <property type="match status" value="1"/>
</dbReference>
<proteinExistence type="predicted"/>
<dbReference type="GO" id="GO:0005737">
    <property type="term" value="C:cytoplasm"/>
    <property type="evidence" value="ECO:0007669"/>
    <property type="project" value="TreeGrafter"/>
</dbReference>
<dbReference type="Pfam" id="PF02145">
    <property type="entry name" value="Rap_GAP"/>
    <property type="match status" value="1"/>
</dbReference>
<evidence type="ECO:0000313" key="5">
    <source>
        <dbReference type="Ensembl" id="ENSCCRP00020004152.1"/>
    </source>
</evidence>
<evidence type="ECO:0000256" key="3">
    <source>
        <dbReference type="SAM" id="MobiDB-lite"/>
    </source>
</evidence>
<dbReference type="InterPro" id="IPR027107">
    <property type="entry name" value="Tuberin/Ral-act_asu"/>
</dbReference>
<feature type="compositionally biased region" description="Polar residues" evidence="3">
    <location>
        <begin position="280"/>
        <end position="293"/>
    </location>
</feature>
<evidence type="ECO:0000313" key="6">
    <source>
        <dbReference type="Proteomes" id="UP000694701"/>
    </source>
</evidence>
<feature type="domain" description="Rap-GAP" evidence="4">
    <location>
        <begin position="1372"/>
        <end position="1580"/>
    </location>
</feature>
<sequence length="1614" mass="181406">MFFFFLIPPKILQLLPEKINSRWQFHSIGSILKKLLHTGNSFKIRCEGMRLFLLWLQALQSNCAEEQLLIFACLIPGFPAVPSSRGPCTLDTIIYNPFSNPLSVCGVVAKIVPEEITPLVPALPGEKVAEDHTCSVLQIVLKVMVLQASSLDWKNKESQDMGFRFLFSLFKKYYLSHLFPSFTKQTNLYKPQLDLPINRPKPLYVPVTRNSESTYCTRDQYLAPRVAFITWLVNFFLEKKYVNSATSSSKNGGEVLPKIIQEKSADSEPNGPVEQEKNHSNSSTLSDRRGSNSSLCSIEEEHRAVYDMVQSILLSTRDNVNFINEVFHQAFLLPACEASATRKVIKVYRKWFLQEKPNFMAEPETTSQEEDGEEEHLISETDSAHVNAISRGCLTEEQNQDVKAGVQPTLQVFLTNSANVFLLEPCQDVAKLLENQLEVCRAVLSVYRHIIMEQNMNRPTWSQLLQVLLRITEAVMKRPQENQRKDTFAHSLASILFKTIFVAWVRSNLTVFISRELWDELLAVLSSLSHWEELVFEWASIMDSLTAVLARHVYGLDLHNLPLDKLSEQKEKKQRGRGVCGHAFLKKSTDGARPFSLSWRSSGDQVGAQEPMRFRSATTTGAPAVEKARNNVRQKASAKRSQSISNCVHLCEALPATKSVPMLLHTVSSFLPGISHNSHCSHRLSGNFLFPVSVTELSFPVFYLAVICFHLRFSIARKKADDAFSEFLADDISIIAGGSLTGWHADSAFVLWRRILGILGDVNSIRCARIHAKVFSYLYELWHKLAKIRDNLGIRVDTDTAVARPLFIPPLRMLASWLFKATMLPSEFKAGKLQAYKLICEMMTKHQDVLPNSDFLVHLYHVMHKGFTSDDQDVLNAMIRWCSPRFFFLGLPGFTMLVGDFITAAARVLNTDSFEAPRIEAQTVLGSLVCFPNLYQQIPSLQSVPGSEDIVVGKEDMKDYLVNILLKTARNETCEGARCVAICSLGLWVCEELRQTETHHQVKDAINVLGVTLKLMVSLLLCLLDWCMAVPLSILLEPITMPVLDDPASQKAPLLDYIYRVGTGSLLLKIKAEIFQCMCVRSNINALVPSERSLELIPLTARMVMTHLVNHLGHHPLSGGPALLNSLVSENHDNPYVESSELSSEVFKSPNLQLFVFNDSTLVSCLQIPSDSSSMAPVSANPRDHSSEVRVIVRDISGKYSWDGGVLFRTLDGTGLSSGGSKDQLSHSATHSEKQGSVRSSKCSSELEVEDGVDVLDQLLEDLGHSSPECLPQPQLRLTQPPSPPIGMNPDMEGLIMDAIHRQARQEDEELARRQTEDPSIRAERQREPTHHEPKSPFYLCRLLLNDLGMNSWDRRKSFHLLKKNSKLLRELKNLDSRQCRETHKIAVFYIGEGQEDKCSILSNTEGSQAYEDFVSGLGWEVNLATHCGFMGGLQRNGSTGSTAPYYATSNMEVIFHVSTRMPSDSDDSITKKLRHLGNDEVHIVWSEHTRDYRRGIIPTDFGDVLIIIYPMKNHMFFVQIMKKPQVPFFGPLFDGAIVTGTLLPSLVRATCINASRAVKSRLPLYQSFYEERALYLEAIIQNHKENMTFEDFAAQVFSPSPSYWPTGGAGETP</sequence>
<dbReference type="GO" id="GO:0051056">
    <property type="term" value="P:regulation of small GTPase mediated signal transduction"/>
    <property type="evidence" value="ECO:0007669"/>
    <property type="project" value="InterPro"/>
</dbReference>